<feature type="active site" description="Proton acceptor" evidence="12">
    <location>
        <position position="332"/>
    </location>
</feature>
<dbReference type="PROSITE" id="PS00611">
    <property type="entry name" value="HISOL_DEHYDROGENASE"/>
    <property type="match status" value="1"/>
</dbReference>
<evidence type="ECO:0000256" key="7">
    <source>
        <dbReference type="ARBA" id="ARBA00022723"/>
    </source>
</evidence>
<evidence type="ECO:0000256" key="10">
    <source>
        <dbReference type="ARBA" id="ARBA00049489"/>
    </source>
</evidence>
<dbReference type="Proteomes" id="UP000239181">
    <property type="component" value="Unassembled WGS sequence"/>
</dbReference>
<evidence type="ECO:0000313" key="15">
    <source>
        <dbReference type="Proteomes" id="UP000239181"/>
    </source>
</evidence>
<dbReference type="SUPFAM" id="SSF53720">
    <property type="entry name" value="ALDH-like"/>
    <property type="match status" value="1"/>
</dbReference>
<comment type="cofactor">
    <cofactor evidence="1">
        <name>Zn(2+)</name>
        <dbReference type="ChEBI" id="CHEBI:29105"/>
    </cofactor>
</comment>
<keyword evidence="15" id="KW-1185">Reference proteome</keyword>
<dbReference type="PANTHER" id="PTHR21256:SF2">
    <property type="entry name" value="HISTIDINE BIOSYNTHESIS TRIFUNCTIONAL PROTEIN"/>
    <property type="match status" value="1"/>
</dbReference>
<keyword evidence="8" id="KW-0862">Zinc</keyword>
<dbReference type="NCBIfam" id="TIGR00069">
    <property type="entry name" value="hisD"/>
    <property type="match status" value="1"/>
</dbReference>
<dbReference type="GO" id="GO:0005829">
    <property type="term" value="C:cytosol"/>
    <property type="evidence" value="ECO:0007669"/>
    <property type="project" value="TreeGrafter"/>
</dbReference>
<dbReference type="PANTHER" id="PTHR21256">
    <property type="entry name" value="HISTIDINOL DEHYDROGENASE HDH"/>
    <property type="match status" value="1"/>
</dbReference>
<evidence type="ECO:0000256" key="9">
    <source>
        <dbReference type="ARBA" id="ARBA00023002"/>
    </source>
</evidence>
<dbReference type="CDD" id="cd06572">
    <property type="entry name" value="Histidinol_dh"/>
    <property type="match status" value="1"/>
</dbReference>
<dbReference type="GO" id="GO:0046872">
    <property type="term" value="F:metal ion binding"/>
    <property type="evidence" value="ECO:0007669"/>
    <property type="project" value="UniProtKB-KW"/>
</dbReference>
<evidence type="ECO:0000256" key="11">
    <source>
        <dbReference type="PIRNR" id="PIRNR000099"/>
    </source>
</evidence>
<dbReference type="InterPro" id="IPR022695">
    <property type="entry name" value="Histidinol_DH_monofunct"/>
</dbReference>
<evidence type="ECO:0000313" key="14">
    <source>
        <dbReference type="EMBL" id="PRD16134.1"/>
    </source>
</evidence>
<evidence type="ECO:0000256" key="8">
    <source>
        <dbReference type="ARBA" id="ARBA00022833"/>
    </source>
</evidence>
<comment type="caution">
    <text evidence="14">The sequence shown here is derived from an EMBL/GenBank/DDBJ whole genome shotgun (WGS) entry which is preliminary data.</text>
</comment>
<comment type="subunit">
    <text evidence="5">Homodimer.</text>
</comment>
<dbReference type="PRINTS" id="PR00083">
    <property type="entry name" value="HOLDHDRGNASE"/>
</dbReference>
<dbReference type="Gene3D" id="1.20.5.1300">
    <property type="match status" value="1"/>
</dbReference>
<feature type="active site" description="Proton acceptor" evidence="12">
    <location>
        <position position="331"/>
    </location>
</feature>
<keyword evidence="11" id="KW-0520">NAD</keyword>
<dbReference type="OrthoDB" id="9805269at2"/>
<evidence type="ECO:0000256" key="12">
    <source>
        <dbReference type="PIRSR" id="PIRSR000099-1"/>
    </source>
</evidence>
<organism evidence="14 15">
    <name type="scientific">Pantoea coffeiphila</name>
    <dbReference type="NCBI Taxonomy" id="1465635"/>
    <lineage>
        <taxon>Bacteria</taxon>
        <taxon>Pseudomonadati</taxon>
        <taxon>Pseudomonadota</taxon>
        <taxon>Gammaproteobacteria</taxon>
        <taxon>Enterobacterales</taxon>
        <taxon>Erwiniaceae</taxon>
        <taxon>Pantoea</taxon>
    </lineage>
</organism>
<keyword evidence="9 11" id="KW-0560">Oxidoreductase</keyword>
<reference evidence="14 15" key="1">
    <citation type="submission" date="2017-10" db="EMBL/GenBank/DDBJ databases">
        <title>Draft genome of two endophytic bacteria isolated from 'guarana' Paullinia cupana (Mart.) Ducke.</title>
        <authorList>
            <person name="Siqueira K.A."/>
            <person name="Liotti R.G."/>
            <person name="Mendes T.A."/>
            <person name="Soares M.A."/>
        </authorList>
    </citation>
    <scope>NUCLEOTIDE SEQUENCE [LARGE SCALE GENOMIC DNA]</scope>
    <source>
        <strain evidence="14 15">342</strain>
    </source>
</reference>
<evidence type="ECO:0000256" key="5">
    <source>
        <dbReference type="ARBA" id="ARBA00011738"/>
    </source>
</evidence>
<keyword evidence="11" id="KW-0368">Histidine biosynthesis</keyword>
<proteinExistence type="inferred from homology"/>
<evidence type="ECO:0000256" key="3">
    <source>
        <dbReference type="ARBA" id="ARBA00004940"/>
    </source>
</evidence>
<gene>
    <name evidence="14" type="primary">hisD</name>
    <name evidence="14" type="ORF">CQW29_08370</name>
</gene>
<dbReference type="FunFam" id="3.40.50.1980:FF:000001">
    <property type="entry name" value="Histidinol dehydrogenase"/>
    <property type="match status" value="1"/>
</dbReference>
<name>A0A2S9IEG2_9GAMM</name>
<evidence type="ECO:0000256" key="2">
    <source>
        <dbReference type="ARBA" id="ARBA00003850"/>
    </source>
</evidence>
<evidence type="ECO:0000256" key="1">
    <source>
        <dbReference type="ARBA" id="ARBA00001947"/>
    </source>
</evidence>
<evidence type="ECO:0000256" key="13">
    <source>
        <dbReference type="RuleBase" id="RU004175"/>
    </source>
</evidence>
<keyword evidence="11" id="KW-0028">Amino-acid biosynthesis</keyword>
<dbReference type="InterPro" id="IPR012131">
    <property type="entry name" value="Hstdl_DH"/>
</dbReference>
<dbReference type="EMBL" id="PDET01000004">
    <property type="protein sequence ID" value="PRD16134.1"/>
    <property type="molecule type" value="Genomic_DNA"/>
</dbReference>
<comment type="pathway">
    <text evidence="3 11">Amino-acid biosynthesis; L-histidine biosynthesis; L-histidine from 5-phospho-alpha-D-ribose 1-diphosphate: step 9/9.</text>
</comment>
<evidence type="ECO:0000256" key="6">
    <source>
        <dbReference type="ARBA" id="ARBA00012965"/>
    </source>
</evidence>
<dbReference type="GO" id="GO:0000105">
    <property type="term" value="P:L-histidine biosynthetic process"/>
    <property type="evidence" value="ECO:0007669"/>
    <property type="project" value="UniProtKB-UniRule"/>
</dbReference>
<sequence length="442" mass="47491">MSVTFHDLSASTELPADLFKRTESDLSFFVEKVKPIIAAVKEEGDSALIRFAREFDGVQPESFSVRAEEHEFEEAFARVDAEVIEAIRFSVENVRAFHEAQKPEEMWWKEMRPGAFAGDRHVPIDAVACYVPRGKGSFPSVLIMTTVPAVVAGVPRPVVITPPGPDGRVDDATLIAARLVGIKEVYKCGGAQGVAAVAYGTQSVPKCLKIVGPGSPWVVAAKRQLSNLIDPGIPAGPSESLILADDSVNGALAALDLLIESEHGPDSSAYLVTSSRRVAEEAIAALPGYWDTIGEKRAGFSRSVLGGTHGGVVLTKDFATAVEFVNQYAPEHLEILAEEPMAVMTQIRNAGEILLGEHTPITLGNFVLGPNAVLPTNSAAKTAGPLSVFDYMKRISVGYVTRAGYQQLATKAKRFAEYEGFPGHALAVSELRDRLLKGENHD</sequence>
<comment type="similarity">
    <text evidence="4 11 13">Belongs to the histidinol dehydrogenase family.</text>
</comment>
<dbReference type="PIRSF" id="PIRSF000099">
    <property type="entry name" value="Histidinol_dh"/>
    <property type="match status" value="1"/>
</dbReference>
<dbReference type="RefSeq" id="WP_105592266.1">
    <property type="nucleotide sequence ID" value="NZ_PDET01000004.1"/>
</dbReference>
<dbReference type="GO" id="GO:0051287">
    <property type="term" value="F:NAD binding"/>
    <property type="evidence" value="ECO:0007669"/>
    <property type="project" value="InterPro"/>
</dbReference>
<dbReference type="EC" id="1.1.1.23" evidence="6 11"/>
<evidence type="ECO:0000256" key="4">
    <source>
        <dbReference type="ARBA" id="ARBA00010178"/>
    </source>
</evidence>
<dbReference type="UniPathway" id="UPA00031">
    <property type="reaction ID" value="UER00014"/>
</dbReference>
<dbReference type="InterPro" id="IPR016161">
    <property type="entry name" value="Ald_DH/histidinol_DH"/>
</dbReference>
<dbReference type="GO" id="GO:0004399">
    <property type="term" value="F:histidinol dehydrogenase activity"/>
    <property type="evidence" value="ECO:0007669"/>
    <property type="project" value="UniProtKB-UniRule"/>
</dbReference>
<keyword evidence="7" id="KW-0479">Metal-binding</keyword>
<accession>A0A2S9IEG2</accession>
<dbReference type="Pfam" id="PF00815">
    <property type="entry name" value="Histidinol_dh"/>
    <property type="match status" value="1"/>
</dbReference>
<dbReference type="Gene3D" id="3.40.50.1980">
    <property type="entry name" value="Nitrogenase molybdenum iron protein domain"/>
    <property type="match status" value="2"/>
</dbReference>
<comment type="function">
    <text evidence="2 11">Catalyzes the sequential NAD-dependent oxidations of L-histidinol to L-histidinaldehyde and then to L-histidine.</text>
</comment>
<dbReference type="AlphaFoldDB" id="A0A2S9IEG2"/>
<protein>
    <recommendedName>
        <fullName evidence="6 11">Histidinol dehydrogenase</fullName>
        <shortName evidence="11">HDH</shortName>
        <ecNumber evidence="6 11">1.1.1.23</ecNumber>
    </recommendedName>
</protein>
<comment type="catalytic activity">
    <reaction evidence="10 11">
        <text>L-histidinol + 2 NAD(+) + H2O = L-histidine + 2 NADH + 3 H(+)</text>
        <dbReference type="Rhea" id="RHEA:20641"/>
        <dbReference type="ChEBI" id="CHEBI:15377"/>
        <dbReference type="ChEBI" id="CHEBI:15378"/>
        <dbReference type="ChEBI" id="CHEBI:57540"/>
        <dbReference type="ChEBI" id="CHEBI:57595"/>
        <dbReference type="ChEBI" id="CHEBI:57699"/>
        <dbReference type="ChEBI" id="CHEBI:57945"/>
        <dbReference type="EC" id="1.1.1.23"/>
    </reaction>
</comment>
<dbReference type="InterPro" id="IPR001692">
    <property type="entry name" value="Histidinol_DH_CS"/>
</dbReference>